<proteinExistence type="predicted"/>
<organism evidence="1 2">
    <name type="scientific">Allosphingosinicella deserti</name>
    <dbReference type="NCBI Taxonomy" id="2116704"/>
    <lineage>
        <taxon>Bacteria</taxon>
        <taxon>Pseudomonadati</taxon>
        <taxon>Pseudomonadota</taxon>
        <taxon>Alphaproteobacteria</taxon>
        <taxon>Sphingomonadales</taxon>
        <taxon>Sphingomonadaceae</taxon>
        <taxon>Allosphingosinicella</taxon>
    </lineage>
</organism>
<reference evidence="1 2" key="1">
    <citation type="submission" date="2018-03" db="EMBL/GenBank/DDBJ databases">
        <title>The draft genome of Sphingosinicella sp. GL-C-18.</title>
        <authorList>
            <person name="Liu L."/>
            <person name="Li L."/>
            <person name="Liang L."/>
            <person name="Zhang X."/>
            <person name="Wang T."/>
        </authorList>
    </citation>
    <scope>NUCLEOTIDE SEQUENCE [LARGE SCALE GENOMIC DNA]</scope>
    <source>
        <strain evidence="1 2">GL-C-18</strain>
    </source>
</reference>
<evidence type="ECO:0000313" key="2">
    <source>
        <dbReference type="Proteomes" id="UP000241167"/>
    </source>
</evidence>
<evidence type="ECO:0000313" key="1">
    <source>
        <dbReference type="EMBL" id="PSJ39934.1"/>
    </source>
</evidence>
<name>A0A2P7QPQ3_9SPHN</name>
<dbReference type="RefSeq" id="WP_106513840.1">
    <property type="nucleotide sequence ID" value="NZ_PXYI01000004.1"/>
</dbReference>
<sequence length="132" mass="14124">MATKSLNIGGLWMGSFSYPARRGVTTPFLARIEDEGGALSGTIIEPNTMGPSSDSLEAILSGSRQGRQVDFTKTYDGASDAAHAVDYVGRLSGDGNTISGVWSLADLDGTFEMYREAVWEERVGQEAEVVKL</sequence>
<dbReference type="OrthoDB" id="6194699at2"/>
<protein>
    <submittedName>
        <fullName evidence="1">Uncharacterized protein</fullName>
    </submittedName>
</protein>
<keyword evidence="2" id="KW-1185">Reference proteome</keyword>
<dbReference type="EMBL" id="PXYI01000004">
    <property type="protein sequence ID" value="PSJ39934.1"/>
    <property type="molecule type" value="Genomic_DNA"/>
</dbReference>
<comment type="caution">
    <text evidence="1">The sequence shown here is derived from an EMBL/GenBank/DDBJ whole genome shotgun (WGS) entry which is preliminary data.</text>
</comment>
<dbReference type="Proteomes" id="UP000241167">
    <property type="component" value="Unassembled WGS sequence"/>
</dbReference>
<dbReference type="AlphaFoldDB" id="A0A2P7QPQ3"/>
<accession>A0A2P7QPQ3</accession>
<gene>
    <name evidence="1" type="ORF">C7I55_15410</name>
</gene>